<accession>A0A6A5SQS0</accession>
<sequence>MANLKRRKPFKYKANKAVKIPKTTRKEMTPIQRAFIAGAVIAARDGYASANALAKQMDQTQPGISKVVRTVERRAKEGGFNLWEDILYQNDLGQGRSALLTQGQKDEIIKIVTSSQANRKKESWQAIKDEDFKEVANELGVSTFENIMYEAGYSRKKPG</sequence>
<dbReference type="OrthoDB" id="3792558at2759"/>
<evidence type="ECO:0000313" key="2">
    <source>
        <dbReference type="Proteomes" id="UP000800038"/>
    </source>
</evidence>
<evidence type="ECO:0000313" key="1">
    <source>
        <dbReference type="EMBL" id="KAF1940936.1"/>
    </source>
</evidence>
<dbReference type="EMBL" id="ML976055">
    <property type="protein sequence ID" value="KAF1940936.1"/>
    <property type="molecule type" value="Genomic_DNA"/>
</dbReference>
<dbReference type="AlphaFoldDB" id="A0A6A5SQS0"/>
<dbReference type="Proteomes" id="UP000800038">
    <property type="component" value="Unassembled WGS sequence"/>
</dbReference>
<protein>
    <submittedName>
        <fullName evidence="1">Uncharacterized protein</fullName>
    </submittedName>
</protein>
<keyword evidence="2" id="KW-1185">Reference proteome</keyword>
<name>A0A6A5SQS0_9PLEO</name>
<organism evidence="1 2">
    <name type="scientific">Clathrospora elynae</name>
    <dbReference type="NCBI Taxonomy" id="706981"/>
    <lineage>
        <taxon>Eukaryota</taxon>
        <taxon>Fungi</taxon>
        <taxon>Dikarya</taxon>
        <taxon>Ascomycota</taxon>
        <taxon>Pezizomycotina</taxon>
        <taxon>Dothideomycetes</taxon>
        <taxon>Pleosporomycetidae</taxon>
        <taxon>Pleosporales</taxon>
        <taxon>Diademaceae</taxon>
        <taxon>Clathrospora</taxon>
    </lineage>
</organism>
<reference evidence="1" key="1">
    <citation type="journal article" date="2020" name="Stud. Mycol.">
        <title>101 Dothideomycetes genomes: a test case for predicting lifestyles and emergence of pathogens.</title>
        <authorList>
            <person name="Haridas S."/>
            <person name="Albert R."/>
            <person name="Binder M."/>
            <person name="Bloem J."/>
            <person name="Labutti K."/>
            <person name="Salamov A."/>
            <person name="Andreopoulos B."/>
            <person name="Baker S."/>
            <person name="Barry K."/>
            <person name="Bills G."/>
            <person name="Bluhm B."/>
            <person name="Cannon C."/>
            <person name="Castanera R."/>
            <person name="Culley D."/>
            <person name="Daum C."/>
            <person name="Ezra D."/>
            <person name="Gonzalez J."/>
            <person name="Henrissat B."/>
            <person name="Kuo A."/>
            <person name="Liang C."/>
            <person name="Lipzen A."/>
            <person name="Lutzoni F."/>
            <person name="Magnuson J."/>
            <person name="Mondo S."/>
            <person name="Nolan M."/>
            <person name="Ohm R."/>
            <person name="Pangilinan J."/>
            <person name="Park H.-J."/>
            <person name="Ramirez L."/>
            <person name="Alfaro M."/>
            <person name="Sun H."/>
            <person name="Tritt A."/>
            <person name="Yoshinaga Y."/>
            <person name="Zwiers L.-H."/>
            <person name="Turgeon B."/>
            <person name="Goodwin S."/>
            <person name="Spatafora J."/>
            <person name="Crous P."/>
            <person name="Grigoriev I."/>
        </authorList>
    </citation>
    <scope>NUCLEOTIDE SEQUENCE</scope>
    <source>
        <strain evidence="1">CBS 161.51</strain>
    </source>
</reference>
<gene>
    <name evidence="1" type="ORF">EJ02DRAFT_493550</name>
</gene>
<proteinExistence type="predicted"/>